<organism evidence="1 2">
    <name type="scientific">Actinia tenebrosa</name>
    <name type="common">Australian red waratah sea anemone</name>
    <dbReference type="NCBI Taxonomy" id="6105"/>
    <lineage>
        <taxon>Eukaryota</taxon>
        <taxon>Metazoa</taxon>
        <taxon>Cnidaria</taxon>
        <taxon>Anthozoa</taxon>
        <taxon>Hexacorallia</taxon>
        <taxon>Actiniaria</taxon>
        <taxon>Actiniidae</taxon>
        <taxon>Actinia</taxon>
    </lineage>
</organism>
<sequence length="176" mass="20804">MAKKLQNGRLSLAYQELTVFPTQLIERHRTEVRELDLSHNKLVDMKFLQEFENLKTLVLDNNSITSRVQFTPVKQLETLWVNHNNITNLSVFIESVSKNFPNLKYFSMMHNNAAPSYFNGGTYQQYKDYRFYVISHLPNLLVVDDTAITEEEREEARKFYGTRRYSIKSTAKKKKR</sequence>
<accession>A0A6P8IKM2</accession>
<proteinExistence type="predicted"/>
<dbReference type="InterPro" id="IPR001611">
    <property type="entry name" value="Leu-rich_rpt"/>
</dbReference>
<dbReference type="PANTHER" id="PTHR46282">
    <property type="entry name" value="LEUCINE-RICH MELANOCYTE DIFFERENTIATION-ASSOCIATED PROTEIN"/>
    <property type="match status" value="1"/>
</dbReference>
<evidence type="ECO:0000313" key="1">
    <source>
        <dbReference type="Proteomes" id="UP000515163"/>
    </source>
</evidence>
<dbReference type="GeneID" id="116302364"/>
<reference evidence="2" key="1">
    <citation type="submission" date="2025-08" db="UniProtKB">
        <authorList>
            <consortium name="RefSeq"/>
        </authorList>
    </citation>
    <scope>IDENTIFICATION</scope>
    <source>
        <tissue evidence="2">Tentacle</tissue>
    </source>
</reference>
<dbReference type="PANTHER" id="PTHR46282:SF1">
    <property type="entry name" value="LEUCINE-RICH REPEAT-CONTAINING PROTEIN 72-LIKE"/>
    <property type="match status" value="1"/>
</dbReference>
<dbReference type="PROSITE" id="PS51450">
    <property type="entry name" value="LRR"/>
    <property type="match status" value="1"/>
</dbReference>
<name>A0A6P8IKM2_ACTTE</name>
<dbReference type="InParanoid" id="A0A6P8IKM2"/>
<dbReference type="Pfam" id="PF14580">
    <property type="entry name" value="LRR_9"/>
    <property type="match status" value="1"/>
</dbReference>
<gene>
    <name evidence="2" type="primary">LOC116302364</name>
</gene>
<evidence type="ECO:0000313" key="2">
    <source>
        <dbReference type="RefSeq" id="XP_031567501.1"/>
    </source>
</evidence>
<dbReference type="RefSeq" id="XP_031567501.1">
    <property type="nucleotide sequence ID" value="XM_031711641.1"/>
</dbReference>
<dbReference type="AlphaFoldDB" id="A0A6P8IKM2"/>
<dbReference type="InterPro" id="IPR032675">
    <property type="entry name" value="LRR_dom_sf"/>
</dbReference>
<protein>
    <submittedName>
        <fullName evidence="2">Leucine-rich melanocyte differentiation-associated protein-like</fullName>
    </submittedName>
</protein>
<dbReference type="OrthoDB" id="10251250at2759"/>
<dbReference type="Proteomes" id="UP000515163">
    <property type="component" value="Unplaced"/>
</dbReference>
<keyword evidence="1" id="KW-1185">Reference proteome</keyword>
<dbReference type="SUPFAM" id="SSF52058">
    <property type="entry name" value="L domain-like"/>
    <property type="match status" value="1"/>
</dbReference>
<dbReference type="InterPro" id="IPR043313">
    <property type="entry name" value="LRMDA"/>
</dbReference>
<dbReference type="Gene3D" id="3.80.10.10">
    <property type="entry name" value="Ribonuclease Inhibitor"/>
    <property type="match status" value="1"/>
</dbReference>
<dbReference type="KEGG" id="aten:116302364"/>